<evidence type="ECO:0000256" key="1">
    <source>
        <dbReference type="SAM" id="MobiDB-lite"/>
    </source>
</evidence>
<gene>
    <name evidence="2" type="ORF">AVDCRST_MAG79-1439</name>
</gene>
<reference evidence="2" key="1">
    <citation type="submission" date="2020-02" db="EMBL/GenBank/DDBJ databases">
        <authorList>
            <person name="Meier V. D."/>
        </authorList>
    </citation>
    <scope>NUCLEOTIDE SEQUENCE</scope>
    <source>
        <strain evidence="2">AVDCRST_MAG79</strain>
    </source>
</reference>
<dbReference type="EMBL" id="CADCWC010000222">
    <property type="protein sequence ID" value="CAA9536669.1"/>
    <property type="molecule type" value="Genomic_DNA"/>
</dbReference>
<proteinExistence type="predicted"/>
<protein>
    <submittedName>
        <fullName evidence="2">Uncharacterized protein</fullName>
    </submittedName>
</protein>
<name>A0A6J4U040_9ACTN</name>
<dbReference type="AlphaFoldDB" id="A0A6J4U040"/>
<feature type="non-terminal residue" evidence="2">
    <location>
        <position position="1"/>
    </location>
</feature>
<accession>A0A6J4U040</accession>
<feature type="compositionally biased region" description="Basic residues" evidence="1">
    <location>
        <begin position="119"/>
        <end position="131"/>
    </location>
</feature>
<feature type="region of interest" description="Disordered" evidence="1">
    <location>
        <begin position="1"/>
        <end position="257"/>
    </location>
</feature>
<feature type="compositionally biased region" description="Basic residues" evidence="1">
    <location>
        <begin position="90"/>
        <end position="112"/>
    </location>
</feature>
<organism evidence="2">
    <name type="scientific">uncultured Thermoleophilia bacterium</name>
    <dbReference type="NCBI Taxonomy" id="1497501"/>
    <lineage>
        <taxon>Bacteria</taxon>
        <taxon>Bacillati</taxon>
        <taxon>Actinomycetota</taxon>
        <taxon>Thermoleophilia</taxon>
        <taxon>environmental samples</taxon>
    </lineage>
</organism>
<feature type="compositionally biased region" description="Low complexity" evidence="1">
    <location>
        <begin position="25"/>
        <end position="44"/>
    </location>
</feature>
<feature type="non-terminal residue" evidence="2">
    <location>
        <position position="257"/>
    </location>
</feature>
<evidence type="ECO:0000313" key="2">
    <source>
        <dbReference type="EMBL" id="CAA9536669.1"/>
    </source>
</evidence>
<sequence length="257" mass="28143">DGPRDRLLRRPGRRVRPDPRGLGRGRAAAGAAARRPARVDGPPASGHGARLHVRDRHAGDRPRHGGVRGAGNRPQPWRRGASPPGGDALRRRRAVRRGRRPGARRGRPRPLRRGALLRQRARAPARRRRPPPCRGGDGRGDASGWRGGREHPRLRRAGRRAPDGDARPPPSRRGCRARQLPALGLGRRRRELPDGAGRPARRRRVVGGVRDGHDPPRPAAGRARSRVRVGRARGPPPARAGRDRLPPAGPRRAPSRL</sequence>